<evidence type="ECO:0000313" key="2">
    <source>
        <dbReference type="Proteomes" id="UP000635245"/>
    </source>
</evidence>
<accession>A0A934V4D5</accession>
<proteinExistence type="predicted"/>
<evidence type="ECO:0000313" key="1">
    <source>
        <dbReference type="EMBL" id="MBK1784000.1"/>
    </source>
</evidence>
<protein>
    <submittedName>
        <fullName evidence="1">Uncharacterized protein</fullName>
    </submittedName>
</protein>
<organism evidence="1 2">
    <name type="scientific">Prauserella cavernicola</name>
    <dbReference type="NCBI Taxonomy" id="2800127"/>
    <lineage>
        <taxon>Bacteria</taxon>
        <taxon>Bacillati</taxon>
        <taxon>Actinomycetota</taxon>
        <taxon>Actinomycetes</taxon>
        <taxon>Pseudonocardiales</taxon>
        <taxon>Pseudonocardiaceae</taxon>
        <taxon>Prauserella</taxon>
    </lineage>
</organism>
<dbReference type="AlphaFoldDB" id="A0A934V4D5"/>
<keyword evidence="2" id="KW-1185">Reference proteome</keyword>
<sequence>MGAVLLLTASCAAGGREGTAIPDGDAAAEYVTAKFSTTLERLDEDLSANEPRQSTHRSYTRIDDKKSDNTVTAIQVGSPPSRLFKNHSNRDSADYRDYYHPAGSDVEYTLLGPVYADLAPTTWVSIPYDNAGYGVCFWGGYTAVCRMLSTVQSSLENGNAAKQAKSLRDGSVELTAEVTLRDFLEERVVILPDWALEPISEEMRDEVIETRIKLDPEGRLKEIEMNGLISGGGHEIEIKEHYQVLEPPTEESLPTIPPDDQVTALKTDAQVDEFYDRMNEITSGG</sequence>
<dbReference type="EMBL" id="JAENJH010000002">
    <property type="protein sequence ID" value="MBK1784000.1"/>
    <property type="molecule type" value="Genomic_DNA"/>
</dbReference>
<gene>
    <name evidence="1" type="ORF">JHE00_06615</name>
</gene>
<comment type="caution">
    <text evidence="1">The sequence shown here is derived from an EMBL/GenBank/DDBJ whole genome shotgun (WGS) entry which is preliminary data.</text>
</comment>
<dbReference type="Proteomes" id="UP000635245">
    <property type="component" value="Unassembled WGS sequence"/>
</dbReference>
<name>A0A934V4D5_9PSEU</name>
<reference evidence="1" key="1">
    <citation type="submission" date="2020-12" db="EMBL/GenBank/DDBJ databases">
        <title>Prauserella sp. ASG 168, a novel actinomycete isolated from cave rock.</title>
        <authorList>
            <person name="Suriyachadkun C."/>
        </authorList>
    </citation>
    <scope>NUCLEOTIDE SEQUENCE</scope>
    <source>
        <strain evidence="1">ASG 168</strain>
    </source>
</reference>